<keyword evidence="4" id="KW-0804">Transcription</keyword>
<dbReference type="InterPro" id="IPR005119">
    <property type="entry name" value="LysR_subst-bd"/>
</dbReference>
<evidence type="ECO:0000313" key="6">
    <source>
        <dbReference type="EMBL" id="UGS38119.1"/>
    </source>
</evidence>
<evidence type="ECO:0000256" key="4">
    <source>
        <dbReference type="ARBA" id="ARBA00023163"/>
    </source>
</evidence>
<accession>A0A9E6Y122</accession>
<dbReference type="RefSeq" id="WP_259316250.1">
    <property type="nucleotide sequence ID" value="NZ_CP087164.1"/>
</dbReference>
<evidence type="ECO:0000259" key="5">
    <source>
        <dbReference type="PROSITE" id="PS50931"/>
    </source>
</evidence>
<dbReference type="Proteomes" id="UP001162834">
    <property type="component" value="Chromosome"/>
</dbReference>
<dbReference type="InterPro" id="IPR036388">
    <property type="entry name" value="WH-like_DNA-bd_sf"/>
</dbReference>
<dbReference type="GO" id="GO:0003700">
    <property type="term" value="F:DNA-binding transcription factor activity"/>
    <property type="evidence" value="ECO:0007669"/>
    <property type="project" value="InterPro"/>
</dbReference>
<feature type="domain" description="HTH lysR-type" evidence="5">
    <location>
        <begin position="1"/>
        <end position="56"/>
    </location>
</feature>
<dbReference type="SUPFAM" id="SSF53850">
    <property type="entry name" value="Periplasmic binding protein-like II"/>
    <property type="match status" value="1"/>
</dbReference>
<organism evidence="6 7">
    <name type="scientific">Capillimicrobium parvum</name>
    <dbReference type="NCBI Taxonomy" id="2884022"/>
    <lineage>
        <taxon>Bacteria</taxon>
        <taxon>Bacillati</taxon>
        <taxon>Actinomycetota</taxon>
        <taxon>Thermoleophilia</taxon>
        <taxon>Solirubrobacterales</taxon>
        <taxon>Capillimicrobiaceae</taxon>
        <taxon>Capillimicrobium</taxon>
    </lineage>
</organism>
<gene>
    <name evidence="6" type="ORF">DSM104329_04542</name>
</gene>
<dbReference type="InterPro" id="IPR000847">
    <property type="entry name" value="LysR_HTH_N"/>
</dbReference>
<protein>
    <submittedName>
        <fullName evidence="6">HTH-type transcriptional regulator</fullName>
    </submittedName>
</protein>
<proteinExistence type="inferred from homology"/>
<dbReference type="Pfam" id="PF03466">
    <property type="entry name" value="LysR_substrate"/>
    <property type="match status" value="1"/>
</dbReference>
<dbReference type="PROSITE" id="PS50931">
    <property type="entry name" value="HTH_LYSR"/>
    <property type="match status" value="1"/>
</dbReference>
<dbReference type="SUPFAM" id="SSF46785">
    <property type="entry name" value="Winged helix' DNA-binding domain"/>
    <property type="match status" value="1"/>
</dbReference>
<dbReference type="PANTHER" id="PTHR30126:SF39">
    <property type="entry name" value="HTH-TYPE TRANSCRIPTIONAL REGULATOR CYSL"/>
    <property type="match status" value="1"/>
</dbReference>
<evidence type="ECO:0000256" key="3">
    <source>
        <dbReference type="ARBA" id="ARBA00023125"/>
    </source>
</evidence>
<keyword evidence="7" id="KW-1185">Reference proteome</keyword>
<evidence type="ECO:0000256" key="2">
    <source>
        <dbReference type="ARBA" id="ARBA00023015"/>
    </source>
</evidence>
<evidence type="ECO:0000313" key="7">
    <source>
        <dbReference type="Proteomes" id="UP001162834"/>
    </source>
</evidence>
<dbReference type="Pfam" id="PF00126">
    <property type="entry name" value="HTH_1"/>
    <property type="match status" value="1"/>
</dbReference>
<dbReference type="InterPro" id="IPR036390">
    <property type="entry name" value="WH_DNA-bd_sf"/>
</dbReference>
<dbReference type="AlphaFoldDB" id="A0A9E6Y122"/>
<reference evidence="6" key="1">
    <citation type="journal article" date="2022" name="Int. J. Syst. Evol. Microbiol.">
        <title>Pseudomonas aegrilactucae sp. nov. and Pseudomonas morbosilactucae sp. nov., pathogens causing bacterial rot of lettuce in Japan.</title>
        <authorList>
            <person name="Sawada H."/>
            <person name="Fujikawa T."/>
            <person name="Satou M."/>
        </authorList>
    </citation>
    <scope>NUCLEOTIDE SEQUENCE</scope>
    <source>
        <strain evidence="6">0166_1</strain>
    </source>
</reference>
<keyword evidence="2" id="KW-0805">Transcription regulation</keyword>
<dbReference type="EMBL" id="CP087164">
    <property type="protein sequence ID" value="UGS38119.1"/>
    <property type="molecule type" value="Genomic_DNA"/>
</dbReference>
<keyword evidence="3" id="KW-0238">DNA-binding</keyword>
<dbReference type="PANTHER" id="PTHR30126">
    <property type="entry name" value="HTH-TYPE TRANSCRIPTIONAL REGULATOR"/>
    <property type="match status" value="1"/>
</dbReference>
<dbReference type="Gene3D" id="1.10.10.10">
    <property type="entry name" value="Winged helix-like DNA-binding domain superfamily/Winged helix DNA-binding domain"/>
    <property type="match status" value="1"/>
</dbReference>
<dbReference type="GO" id="GO:0000976">
    <property type="term" value="F:transcription cis-regulatory region binding"/>
    <property type="evidence" value="ECO:0007669"/>
    <property type="project" value="TreeGrafter"/>
</dbReference>
<dbReference type="KEGG" id="sbae:DSM104329_04542"/>
<dbReference type="PRINTS" id="PR00039">
    <property type="entry name" value="HTHLYSR"/>
</dbReference>
<name>A0A9E6Y122_9ACTN</name>
<evidence type="ECO:0000256" key="1">
    <source>
        <dbReference type="ARBA" id="ARBA00009437"/>
    </source>
</evidence>
<dbReference type="Gene3D" id="3.40.190.290">
    <property type="match status" value="1"/>
</dbReference>
<sequence length="319" mass="32858">MRELESFVTVARLGSVKAAAQALGVSEPAVSGAVAALRKDLGDELFVRGGGGVQLTAGGRRLAAAAAEMLGLMDQARREIRATQGERSLLRVAATGVVAESVAGPLLAAFMRRQPNVEVALGVEPEERLGQILLDRRADVTLGPRPGGEDAPGVDAVAFLRYRLVVVAAPGHVLAARRGLAASALAGERWLVGPDGAGPATATGRFLARARIGTAGVGAFASEAAALDAAVAGQGVMLAVAHAVRDELRRGGLVRLDVTGTPIDGLWYASTLAADRRSPGAWALRRFVTTPEANQAMLAGDAGVPADRVRPSVYVTLWS</sequence>
<comment type="similarity">
    <text evidence="1">Belongs to the LysR transcriptional regulatory family.</text>
</comment>